<dbReference type="EMBL" id="BAAATR010000059">
    <property type="protein sequence ID" value="GAA2277775.1"/>
    <property type="molecule type" value="Genomic_DNA"/>
</dbReference>
<dbReference type="InterPro" id="IPR012340">
    <property type="entry name" value="NA-bd_OB-fold"/>
</dbReference>
<reference evidence="6" key="1">
    <citation type="journal article" date="2019" name="Int. J. Syst. Evol. Microbiol.">
        <title>The Global Catalogue of Microorganisms (GCM) 10K type strain sequencing project: providing services to taxonomists for standard genome sequencing and annotation.</title>
        <authorList>
            <consortium name="The Broad Institute Genomics Platform"/>
            <consortium name="The Broad Institute Genome Sequencing Center for Infectious Disease"/>
            <person name="Wu L."/>
            <person name="Ma J."/>
        </authorList>
    </citation>
    <scope>NUCLEOTIDE SEQUENCE [LARGE SCALE GENOMIC DNA]</scope>
    <source>
        <strain evidence="6">JCM 7356</strain>
    </source>
</reference>
<keyword evidence="6" id="KW-1185">Reference proteome</keyword>
<feature type="domain" description="S1 motif" evidence="4">
    <location>
        <begin position="131"/>
        <end position="193"/>
    </location>
</feature>
<evidence type="ECO:0000256" key="1">
    <source>
        <dbReference type="ARBA" id="ARBA00006767"/>
    </source>
</evidence>
<dbReference type="InterPro" id="IPR003029">
    <property type="entry name" value="S1_domain"/>
</dbReference>
<evidence type="ECO:0000256" key="3">
    <source>
        <dbReference type="ARBA" id="ARBA00023274"/>
    </source>
</evidence>
<dbReference type="InterPro" id="IPR050437">
    <property type="entry name" value="Ribos_protein_bS1-like"/>
</dbReference>
<dbReference type="PROSITE" id="PS50126">
    <property type="entry name" value="S1"/>
    <property type="match status" value="1"/>
</dbReference>
<gene>
    <name evidence="5" type="ORF">GCM10010430_74580</name>
</gene>
<keyword evidence="3" id="KW-0687">Ribonucleoprotein</keyword>
<dbReference type="PANTHER" id="PTHR10724">
    <property type="entry name" value="30S RIBOSOMAL PROTEIN S1"/>
    <property type="match status" value="1"/>
</dbReference>
<proteinExistence type="inferred from homology"/>
<dbReference type="SUPFAM" id="SSF50249">
    <property type="entry name" value="Nucleic acid-binding proteins"/>
    <property type="match status" value="1"/>
</dbReference>
<evidence type="ECO:0000313" key="6">
    <source>
        <dbReference type="Proteomes" id="UP001500305"/>
    </source>
</evidence>
<dbReference type="Proteomes" id="UP001500305">
    <property type="component" value="Unassembled WGS sequence"/>
</dbReference>
<sequence length="196" mass="21324">MDEPAPGAAQACHDHHMSEYSWPWENYQDRAAMARAAWPETVRSVPIGTHVTGEVIGRQPFGVFLAIDGSPDAVGLAKVTAMPSCLDLPTVGRRVSGEVIWHAEHNHQVGITLTEWAQHEDLLPRFANRAGQVVTGRVTKLAPIGAFVRIADCVEGLVRPEDLPGETVVEGQELPVTILGVDLERRRILLSATCGR</sequence>
<accession>A0ABP5RVM0</accession>
<evidence type="ECO:0000313" key="5">
    <source>
        <dbReference type="EMBL" id="GAA2277775.1"/>
    </source>
</evidence>
<keyword evidence="2" id="KW-0689">Ribosomal protein</keyword>
<comment type="caution">
    <text evidence="5">The sequence shown here is derived from an EMBL/GenBank/DDBJ whole genome shotgun (WGS) entry which is preliminary data.</text>
</comment>
<dbReference type="PANTHER" id="PTHR10724:SF7">
    <property type="entry name" value="SMALL RIBOSOMAL SUBUNIT PROTEIN BS1C"/>
    <property type="match status" value="1"/>
</dbReference>
<dbReference type="CDD" id="cd00164">
    <property type="entry name" value="S1_like"/>
    <property type="match status" value="1"/>
</dbReference>
<evidence type="ECO:0000256" key="2">
    <source>
        <dbReference type="ARBA" id="ARBA00022980"/>
    </source>
</evidence>
<evidence type="ECO:0000259" key="4">
    <source>
        <dbReference type="PROSITE" id="PS50126"/>
    </source>
</evidence>
<organism evidence="5 6">
    <name type="scientific">Kitasatospora cystarginea</name>
    <dbReference type="NCBI Taxonomy" id="58350"/>
    <lineage>
        <taxon>Bacteria</taxon>
        <taxon>Bacillati</taxon>
        <taxon>Actinomycetota</taxon>
        <taxon>Actinomycetes</taxon>
        <taxon>Kitasatosporales</taxon>
        <taxon>Streptomycetaceae</taxon>
        <taxon>Kitasatospora</taxon>
    </lineage>
</organism>
<dbReference type="SMART" id="SM00316">
    <property type="entry name" value="S1"/>
    <property type="match status" value="2"/>
</dbReference>
<dbReference type="Pfam" id="PF00575">
    <property type="entry name" value="S1"/>
    <property type="match status" value="1"/>
</dbReference>
<protein>
    <recommendedName>
        <fullName evidence="4">S1 motif domain-containing protein</fullName>
    </recommendedName>
</protein>
<dbReference type="Gene3D" id="2.40.50.140">
    <property type="entry name" value="Nucleic acid-binding proteins"/>
    <property type="match status" value="1"/>
</dbReference>
<comment type="similarity">
    <text evidence="1">Belongs to the bacterial ribosomal protein bS1 family.</text>
</comment>
<name>A0ABP5RVM0_9ACTN</name>